<evidence type="ECO:0000313" key="2">
    <source>
        <dbReference type="Proteomes" id="UP000189295"/>
    </source>
</evidence>
<reference evidence="1 2" key="1">
    <citation type="submission" date="2016-10" db="EMBL/GenBank/DDBJ databases">
        <title>Pseudomonas lactis sp. nov. and Pseudomonas paralactis sp. nov., isolated from bovine raw milk.</title>
        <authorList>
            <person name="Von Neubeck M."/>
            <person name="Huptas C."/>
            <person name="Glueck C."/>
            <person name="Krewinkel M."/>
            <person name="Stoeckel M."/>
            <person name="Stressler T."/>
            <person name="Fischer L."/>
            <person name="Hinrichs J."/>
            <person name="Scherer S."/>
            <person name="Wenning M."/>
        </authorList>
    </citation>
    <scope>NUCLEOTIDE SEQUENCE [LARGE SCALE GENOMIC DNA]</scope>
    <source>
        <strain evidence="1 2">DSM 17516</strain>
    </source>
</reference>
<comment type="caution">
    <text evidence="1">The sequence shown here is derived from an EMBL/GenBank/DDBJ whole genome shotgun (WGS) entry which is preliminary data.</text>
</comment>
<evidence type="ECO:0000313" key="1">
    <source>
        <dbReference type="EMBL" id="ONH50931.1"/>
    </source>
</evidence>
<name>A0A1V2K244_PSECE</name>
<dbReference type="EMBL" id="MNPW01000013">
    <property type="protein sequence ID" value="ONH50931.1"/>
    <property type="molecule type" value="Genomic_DNA"/>
</dbReference>
<sequence>MREVSLITTFRWLKVTAPSGVYQIMPTVNVVVGRELIDEYLNSGFRKYAGEIEYQHFKNANNIVVSNPGDVGYWDQFSNGEEILHCWMVWVDWVLQDSWLVKDNCFISEVAYCRSNLNGVLGWCSNSLYAQASISDGDRQCSIEFSEGDMREWGERLNTLRMHLDEKGYSVFTPIVSNKATRVDRFLNFIQIARRSSVPAMKISQMCSALESLFSTSTTELTHRLSERVAFFIGESSEDKELIYQFMKKVYAVRSQVTHGSHINNAVAESTPELSLKMLELLRRIVFKILEDDSSSDVVYGDNEFIESHFRRCLFF</sequence>
<proteinExistence type="predicted"/>
<dbReference type="AlphaFoldDB" id="A0A1V2K244"/>
<dbReference type="Proteomes" id="UP000189295">
    <property type="component" value="Unassembled WGS sequence"/>
</dbReference>
<gene>
    <name evidence="1" type="ORF">BLL36_23770</name>
</gene>
<dbReference type="OrthoDB" id="7062358at2"/>
<protein>
    <submittedName>
        <fullName evidence="1">Uncharacterized protein</fullName>
    </submittedName>
</protein>
<organism evidence="1 2">
    <name type="scientific">Pseudomonas cedrina subsp. cedrina</name>
    <dbReference type="NCBI Taxonomy" id="76762"/>
    <lineage>
        <taxon>Bacteria</taxon>
        <taxon>Pseudomonadati</taxon>
        <taxon>Pseudomonadota</taxon>
        <taxon>Gammaproteobacteria</taxon>
        <taxon>Pseudomonadales</taxon>
        <taxon>Pseudomonadaceae</taxon>
        <taxon>Pseudomonas</taxon>
    </lineage>
</organism>
<accession>A0A1V2K244</accession>
<dbReference type="RefSeq" id="WP_076954147.1">
    <property type="nucleotide sequence ID" value="NZ_MNPW01000013.1"/>
</dbReference>